<dbReference type="Pfam" id="PF00080">
    <property type="entry name" value="Sod_Cu"/>
    <property type="match status" value="1"/>
</dbReference>
<dbReference type="InterPro" id="IPR001424">
    <property type="entry name" value="SOD_Cu_Zn_dom"/>
</dbReference>
<evidence type="ECO:0000313" key="3">
    <source>
        <dbReference type="EMBL" id="EGV63200.1"/>
    </source>
</evidence>
<feature type="domain" description="Superoxide dismutase copper/zinc binding" evidence="2">
    <location>
        <begin position="41"/>
        <end position="154"/>
    </location>
</feature>
<feature type="chain" id="PRO_5003442776" evidence="1">
    <location>
        <begin position="22"/>
        <end position="172"/>
    </location>
</feature>
<gene>
    <name evidence="3" type="ORF">CANTEDRAFT_114514</name>
</gene>
<dbReference type="PANTHER" id="PTHR10003">
    <property type="entry name" value="SUPEROXIDE DISMUTASE CU-ZN -RELATED"/>
    <property type="match status" value="1"/>
</dbReference>
<dbReference type="Proteomes" id="UP000000707">
    <property type="component" value="Unassembled WGS sequence"/>
</dbReference>
<dbReference type="KEGG" id="cten:18247460"/>
<dbReference type="GO" id="GO:0005507">
    <property type="term" value="F:copper ion binding"/>
    <property type="evidence" value="ECO:0007669"/>
    <property type="project" value="InterPro"/>
</dbReference>
<feature type="signal peptide" evidence="1">
    <location>
        <begin position="1"/>
        <end position="21"/>
    </location>
</feature>
<dbReference type="STRING" id="590646.G3B5E5"/>
<dbReference type="SUPFAM" id="SSF49329">
    <property type="entry name" value="Cu,Zn superoxide dismutase-like"/>
    <property type="match status" value="1"/>
</dbReference>
<dbReference type="InterPro" id="IPR036423">
    <property type="entry name" value="SOD-like_Cu/Zn_dom_sf"/>
</dbReference>
<organism evidence="4">
    <name type="scientific">Candida tenuis (strain ATCC 10573 / BCRC 21748 / CBS 615 / JCM 9827 / NBRC 10315 / NRRL Y-1498 / VKM Y-70)</name>
    <name type="common">Yeast</name>
    <name type="synonym">Yamadazyma tenuis</name>
    <dbReference type="NCBI Taxonomy" id="590646"/>
    <lineage>
        <taxon>Eukaryota</taxon>
        <taxon>Fungi</taxon>
        <taxon>Dikarya</taxon>
        <taxon>Ascomycota</taxon>
        <taxon>Saccharomycotina</taxon>
        <taxon>Pichiomycetes</taxon>
        <taxon>Debaryomycetaceae</taxon>
        <taxon>Yamadazyma</taxon>
    </lineage>
</organism>
<dbReference type="RefSeq" id="XP_006686993.1">
    <property type="nucleotide sequence ID" value="XM_006686930.1"/>
</dbReference>
<proteinExistence type="predicted"/>
<evidence type="ECO:0000256" key="1">
    <source>
        <dbReference type="SAM" id="SignalP"/>
    </source>
</evidence>
<dbReference type="OrthoDB" id="159229at2759"/>
<sequence>MYVPQLAFLTVWSAWMNQVQPKANDSPQDVYIAKFSDPNKVNGFVQFTGLQNGSISVSFDLHGFPQTGGPFMYHVHQAPVPVDGDCMGTLLHLNPYNGNINNPNANEKEIGDLSGRYGLLAGDSKQTYVDEYLSLNPESLAYIGGRSVTVHLADNSRIACANITQVDASSLF</sequence>
<dbReference type="GeneID" id="18247460"/>
<name>G3B5E5_CANTC</name>
<accession>G3B5E5</accession>
<protein>
    <submittedName>
        <fullName evidence="3">Cu,Zn superoxide dismutase-like protein</fullName>
    </submittedName>
</protein>
<dbReference type="InterPro" id="IPR024134">
    <property type="entry name" value="SOD_Cu/Zn_/chaperone"/>
</dbReference>
<reference evidence="3 4" key="1">
    <citation type="journal article" date="2011" name="Proc. Natl. Acad. Sci. U.S.A.">
        <title>Comparative genomics of xylose-fermenting fungi for enhanced biofuel production.</title>
        <authorList>
            <person name="Wohlbach D.J."/>
            <person name="Kuo A."/>
            <person name="Sato T.K."/>
            <person name="Potts K.M."/>
            <person name="Salamov A.A."/>
            <person name="LaButti K.M."/>
            <person name="Sun H."/>
            <person name="Clum A."/>
            <person name="Pangilinan J.L."/>
            <person name="Lindquist E.A."/>
            <person name="Lucas S."/>
            <person name="Lapidus A."/>
            <person name="Jin M."/>
            <person name="Gunawan C."/>
            <person name="Balan V."/>
            <person name="Dale B.E."/>
            <person name="Jeffries T.W."/>
            <person name="Zinkel R."/>
            <person name="Barry K.W."/>
            <person name="Grigoriev I.V."/>
            <person name="Gasch A.P."/>
        </authorList>
    </citation>
    <scope>NUCLEOTIDE SEQUENCE [LARGE SCALE GENOMIC DNA]</scope>
    <source>
        <strain evidence="4">ATCC 10573 / BCRC 21748 / CBS 615 / JCM 9827 / NBRC 10315 / NRRL Y-1498 / VKM Y-70</strain>
    </source>
</reference>
<dbReference type="AlphaFoldDB" id="G3B5E5"/>
<dbReference type="HOGENOM" id="CLU_063073_1_2_1"/>
<dbReference type="Gene3D" id="2.60.40.200">
    <property type="entry name" value="Superoxide dismutase, copper/zinc binding domain"/>
    <property type="match status" value="1"/>
</dbReference>
<evidence type="ECO:0000313" key="4">
    <source>
        <dbReference type="Proteomes" id="UP000000707"/>
    </source>
</evidence>
<keyword evidence="1" id="KW-0732">Signal</keyword>
<dbReference type="EMBL" id="GL996524">
    <property type="protein sequence ID" value="EGV63200.1"/>
    <property type="molecule type" value="Genomic_DNA"/>
</dbReference>
<keyword evidence="4" id="KW-1185">Reference proteome</keyword>
<dbReference type="eggNOG" id="ENOG502S36H">
    <property type="taxonomic scope" value="Eukaryota"/>
</dbReference>
<dbReference type="GO" id="GO:0006801">
    <property type="term" value="P:superoxide metabolic process"/>
    <property type="evidence" value="ECO:0007669"/>
    <property type="project" value="InterPro"/>
</dbReference>
<evidence type="ECO:0000259" key="2">
    <source>
        <dbReference type="Pfam" id="PF00080"/>
    </source>
</evidence>